<dbReference type="PANTHER" id="PTHR39463">
    <property type="entry name" value="MEDUSA"/>
    <property type="match status" value="1"/>
</dbReference>
<comment type="caution">
    <text evidence="3">The sequence shown here is derived from an EMBL/GenBank/DDBJ whole genome shotgun (WGS) entry which is preliminary data.</text>
</comment>
<dbReference type="Proteomes" id="UP000186594">
    <property type="component" value="Unassembled WGS sequence"/>
</dbReference>
<feature type="region of interest" description="Disordered" evidence="1">
    <location>
        <begin position="680"/>
        <end position="722"/>
    </location>
</feature>
<proteinExistence type="predicted"/>
<keyword evidence="4" id="KW-1185">Reference proteome</keyword>
<feature type="domain" description="DUF7082" evidence="2">
    <location>
        <begin position="423"/>
        <end position="576"/>
    </location>
</feature>
<dbReference type="OrthoDB" id="1751210at2759"/>
<dbReference type="OMA" id="YEHESTH"/>
<gene>
    <name evidence="3" type="ORF">NEOLI_000635</name>
</gene>
<protein>
    <recommendedName>
        <fullName evidence="2">DUF7082 domain-containing protein</fullName>
    </recommendedName>
</protein>
<evidence type="ECO:0000313" key="4">
    <source>
        <dbReference type="Proteomes" id="UP000186594"/>
    </source>
</evidence>
<reference evidence="3 4" key="1">
    <citation type="submission" date="2016-04" db="EMBL/GenBank/DDBJ databases">
        <title>Evolutionary innovation and constraint leading to complex multicellularity in the Ascomycota.</title>
        <authorList>
            <person name="Cisse O."/>
            <person name="Nguyen A."/>
            <person name="Hewitt D.A."/>
            <person name="Jedd G."/>
            <person name="Stajich J.E."/>
        </authorList>
    </citation>
    <scope>NUCLEOTIDE SEQUENCE [LARGE SCALE GENOMIC DNA]</scope>
    <source>
        <strain evidence="3 4">DAH-3</strain>
    </source>
</reference>
<dbReference type="InterPro" id="IPR055509">
    <property type="entry name" value="DUF7082"/>
</dbReference>
<dbReference type="EMBL" id="LXFE01000239">
    <property type="protein sequence ID" value="OLL26129.1"/>
    <property type="molecule type" value="Genomic_DNA"/>
</dbReference>
<accession>A0A1U7LU26</accession>
<organism evidence="3 4">
    <name type="scientific">Neolecta irregularis (strain DAH-3)</name>
    <dbReference type="NCBI Taxonomy" id="1198029"/>
    <lineage>
        <taxon>Eukaryota</taxon>
        <taxon>Fungi</taxon>
        <taxon>Dikarya</taxon>
        <taxon>Ascomycota</taxon>
        <taxon>Taphrinomycotina</taxon>
        <taxon>Neolectales</taxon>
        <taxon>Neolectaceae</taxon>
        <taxon>Neolecta</taxon>
    </lineage>
</organism>
<dbReference type="STRING" id="1198029.A0A1U7LU26"/>
<feature type="compositionally biased region" description="Low complexity" evidence="1">
    <location>
        <begin position="274"/>
        <end position="288"/>
    </location>
</feature>
<dbReference type="Pfam" id="PF23305">
    <property type="entry name" value="DUF7082"/>
    <property type="match status" value="1"/>
</dbReference>
<feature type="compositionally biased region" description="Polar residues" evidence="1">
    <location>
        <begin position="688"/>
        <end position="697"/>
    </location>
</feature>
<feature type="region of interest" description="Disordered" evidence="1">
    <location>
        <begin position="590"/>
        <end position="647"/>
    </location>
</feature>
<feature type="region of interest" description="Disordered" evidence="1">
    <location>
        <begin position="254"/>
        <end position="317"/>
    </location>
</feature>
<dbReference type="GO" id="GO:0005634">
    <property type="term" value="C:nucleus"/>
    <property type="evidence" value="ECO:0007669"/>
    <property type="project" value="TreeGrafter"/>
</dbReference>
<dbReference type="PANTHER" id="PTHR39463:SF1">
    <property type="entry name" value="MEDUSA"/>
    <property type="match status" value="1"/>
</dbReference>
<feature type="compositionally biased region" description="Polar residues" evidence="1">
    <location>
        <begin position="713"/>
        <end position="722"/>
    </location>
</feature>
<dbReference type="AlphaFoldDB" id="A0A1U7LU26"/>
<feature type="compositionally biased region" description="Polar residues" evidence="1">
    <location>
        <begin position="594"/>
        <end position="603"/>
    </location>
</feature>
<evidence type="ECO:0000313" key="3">
    <source>
        <dbReference type="EMBL" id="OLL26129.1"/>
    </source>
</evidence>
<dbReference type="PROSITE" id="PS51257">
    <property type="entry name" value="PROKAR_LIPOPROTEIN"/>
    <property type="match status" value="1"/>
</dbReference>
<evidence type="ECO:0000256" key="1">
    <source>
        <dbReference type="SAM" id="MobiDB-lite"/>
    </source>
</evidence>
<sequence length="722" mass="80048">MASDRSHPEREEGFLLKATVPTSAFISCFCPNRSVSHRSLHSNIPFPCLGFRDIASVGSSSVLIKKPAWILRVIPKVNLVFQYLLHWYVFDHNRHQLTFSEPNNPRGMSVYENPPEHSFAQHGNQSYNFSTSMPAQVVPAGYPSHSHVSLPDDLPAVLGSQPPSGTEGTPFSVFLSQTQYDSQPRTLKIVFGSKRCETTVLHKHGPTGGNVLHTLVPLFAETRSYNNQVNVYVVAQDDHGNEIGTVKVSQFSYLQGGARPPQKRRGSFDDSAIPRLGSPPRRPLSQPSFGSRPDDDYAHGGPHPPVHHHSFPAYTTNSESHGNPYVYGNYAHEAGHPGFYGPGGHRNPAFYHPSFMPQNHNNWSDYGENNTAGLPAPSPFGHTTAPRPDEQTVFYRTPPKQSNSAVGSAGVSVFDPQSLFPNKASLKLVGDLDEMARNWLPEEWATRRRLVQFWRQQQGNTIQCTFGPVLPAERSPNSICVSCIWWEEKGECYVTSVDTLYLLESLVGNRFTVEEKNRIRRNLEGFRPLTVSKAKPESEEFFKLIMGFPTPKPRNIEKDVKVFPWRIFSNALKKIIGKYSSGPLSSVPHVDSPAMSNASTSPYQDHMTPPGYPDHPVNQQYPSPAPSGSLKQLQPLGPPLKPPVLVTQGLPTSVYRGQQRSFASHRPSFDGRRLTRKSFDFNEYFQPSPASAESNGTKPKAPELPLVAEETAPVTSTGEGKG</sequence>
<name>A0A1U7LU26_NEOID</name>
<evidence type="ECO:0000259" key="2">
    <source>
        <dbReference type="Pfam" id="PF23305"/>
    </source>
</evidence>